<evidence type="ECO:0000313" key="3">
    <source>
        <dbReference type="Proteomes" id="UP000215335"/>
    </source>
</evidence>
<comment type="caution">
    <text evidence="2">The sequence shown here is derived from an EMBL/GenBank/DDBJ whole genome shotgun (WGS) entry which is preliminary data.</text>
</comment>
<dbReference type="EMBL" id="NNAY01007870">
    <property type="protein sequence ID" value="OXU16293.1"/>
    <property type="molecule type" value="Genomic_DNA"/>
</dbReference>
<keyword evidence="3" id="KW-1185">Reference proteome</keyword>
<evidence type="ECO:0000313" key="2">
    <source>
        <dbReference type="EMBL" id="OXU16293.1"/>
    </source>
</evidence>
<proteinExistence type="predicted"/>
<sequence>MWCEWKPRYSGISKRIILFSDMTVHVSCSILNMIAIGLRIYIEESLVHLDYRETIQSPNDIINQKTMRLKKRSKIHLGKVKKFNEKVKRLKKKIVLLKQRVKKSRLNVQKLIPKLLKM</sequence>
<organism evidence="2 3">
    <name type="scientific">Trichomalopsis sarcophagae</name>
    <dbReference type="NCBI Taxonomy" id="543379"/>
    <lineage>
        <taxon>Eukaryota</taxon>
        <taxon>Metazoa</taxon>
        <taxon>Ecdysozoa</taxon>
        <taxon>Arthropoda</taxon>
        <taxon>Hexapoda</taxon>
        <taxon>Insecta</taxon>
        <taxon>Pterygota</taxon>
        <taxon>Neoptera</taxon>
        <taxon>Endopterygota</taxon>
        <taxon>Hymenoptera</taxon>
        <taxon>Apocrita</taxon>
        <taxon>Proctotrupomorpha</taxon>
        <taxon>Chalcidoidea</taxon>
        <taxon>Pteromalidae</taxon>
        <taxon>Pteromalinae</taxon>
        <taxon>Trichomalopsis</taxon>
    </lineage>
</organism>
<dbReference type="AlphaFoldDB" id="A0A232ED70"/>
<name>A0A232ED70_9HYME</name>
<accession>A0A232ED70</accession>
<feature type="coiled-coil region" evidence="1">
    <location>
        <begin position="80"/>
        <end position="107"/>
    </location>
</feature>
<gene>
    <name evidence="2" type="ORF">TSAR_013396</name>
</gene>
<protein>
    <submittedName>
        <fullName evidence="2">Uncharacterized protein</fullName>
    </submittedName>
</protein>
<keyword evidence="1" id="KW-0175">Coiled coil</keyword>
<dbReference type="Proteomes" id="UP000215335">
    <property type="component" value="Unassembled WGS sequence"/>
</dbReference>
<evidence type="ECO:0000256" key="1">
    <source>
        <dbReference type="SAM" id="Coils"/>
    </source>
</evidence>
<reference evidence="2 3" key="1">
    <citation type="journal article" date="2017" name="Curr. Biol.">
        <title>The Evolution of Venom by Co-option of Single-Copy Genes.</title>
        <authorList>
            <person name="Martinson E.O."/>
            <person name="Mrinalini"/>
            <person name="Kelkar Y.D."/>
            <person name="Chang C.H."/>
            <person name="Werren J.H."/>
        </authorList>
    </citation>
    <scope>NUCLEOTIDE SEQUENCE [LARGE SCALE GENOMIC DNA]</scope>
    <source>
        <strain evidence="2 3">Alberta</strain>
        <tissue evidence="2">Whole body</tissue>
    </source>
</reference>